<dbReference type="EMBL" id="KU970624">
    <property type="protein sequence ID" value="ASN63218.1"/>
    <property type="molecule type" value="Genomic_DNA"/>
</dbReference>
<dbReference type="GO" id="GO:0044183">
    <property type="term" value="F:protein folding chaperone"/>
    <property type="evidence" value="ECO:0007669"/>
    <property type="project" value="InterPro"/>
</dbReference>
<keyword evidence="1" id="KW-0143">Chaperone</keyword>
<dbReference type="SMART" id="SM00883">
    <property type="entry name" value="Cpn10"/>
    <property type="match status" value="1"/>
</dbReference>
<evidence type="ECO:0000313" key="2">
    <source>
        <dbReference type="EMBL" id="ASN63218.1"/>
    </source>
</evidence>
<dbReference type="Gene3D" id="2.30.33.40">
    <property type="entry name" value="GroES chaperonin"/>
    <property type="match status" value="1"/>
</dbReference>
<dbReference type="GO" id="GO:0005524">
    <property type="term" value="F:ATP binding"/>
    <property type="evidence" value="ECO:0007669"/>
    <property type="project" value="InterPro"/>
</dbReference>
<dbReference type="SUPFAM" id="SSF50129">
    <property type="entry name" value="GroES-like"/>
    <property type="match status" value="1"/>
</dbReference>
<protein>
    <submittedName>
        <fullName evidence="2">Co-chaperonin GroES</fullName>
    </submittedName>
</protein>
<gene>
    <name evidence="2" type="primary">groES</name>
</gene>
<accession>A0A221S2R8</accession>
<dbReference type="InterPro" id="IPR037124">
    <property type="entry name" value="Chaperonin_GroES_sf"/>
</dbReference>
<organism evidence="2">
    <name type="scientific">uncultured virus</name>
    <dbReference type="NCBI Taxonomy" id="340016"/>
    <lineage>
        <taxon>Viruses</taxon>
        <taxon>environmental samples</taxon>
    </lineage>
</organism>
<reference evidence="2" key="1">
    <citation type="submission" date="2016-03" db="EMBL/GenBank/DDBJ databases">
        <title>Novel chaperonins are prevalent in the virioplankton and link to viral biology and ecology.</title>
        <authorList>
            <person name="Marine R.L."/>
            <person name="Nasko D.J."/>
            <person name="Polson S.W."/>
            <person name="Wommack K.E."/>
        </authorList>
    </citation>
    <scope>NUCLEOTIDE SEQUENCE</scope>
</reference>
<name>A0A221S2R8_9VIRU</name>
<sequence length="151" mass="16673">MATIQEAQAKGFGSHGGLKTVIQDRDIQPLGKRVLVSKMRFGEKKTKGGIILLDDDGTEAGIHPRWSQVYAVGPKQEDVRVGQWILVAHGRWSRALKVVNDSEELEVRMMIDENDILIVSDEEPADTDVDKKAGYINTGGMRQMTSLPGND</sequence>
<evidence type="ECO:0000256" key="1">
    <source>
        <dbReference type="ARBA" id="ARBA00023186"/>
    </source>
</evidence>
<proteinExistence type="predicted"/>
<dbReference type="InterPro" id="IPR011032">
    <property type="entry name" value="GroES-like_sf"/>
</dbReference>
<dbReference type="CDD" id="cd00320">
    <property type="entry name" value="cpn10"/>
    <property type="match status" value="1"/>
</dbReference>
<dbReference type="InterPro" id="IPR020818">
    <property type="entry name" value="Chaperonin_GroES"/>
</dbReference>
<dbReference type="Pfam" id="PF00166">
    <property type="entry name" value="Cpn10"/>
    <property type="match status" value="1"/>
</dbReference>